<protein>
    <recommendedName>
        <fullName evidence="3">Transcriptional regulator</fullName>
    </recommendedName>
</protein>
<name>A0ABT1DVZ3_9ACTN</name>
<dbReference type="Proteomes" id="UP001523369">
    <property type="component" value="Unassembled WGS sequence"/>
</dbReference>
<evidence type="ECO:0000313" key="2">
    <source>
        <dbReference type="Proteomes" id="UP001523369"/>
    </source>
</evidence>
<sequence>MKRRVFLTGAAAVGLTAATGSPGQLDPILLASSTSAAPWVADRTALAMDAVNSSYTSAKYAAVAEQLPPLLSALHNAHRQATGEQRTKLARMLARAYGLGSSLATKYGDDAVALTLADRGLTAAKETGHPVTITAATHILAITMRRDGHHGGALQLLSTAADQLDADHAQPAADVIGAYGSLLCTAAYTAAQSGDRATTDTYMKEAARAAARIDGTAGHGILPFNSSTVSVYGVGVYTALGETGIALKHAASVESPQLPTTERHARFLVDTARAWNHHGRPDRAAHALLAADASAPEEVDRPAVRELISTLLYAPCPTPAGLRALATRIGVE</sequence>
<reference evidence="1 2" key="1">
    <citation type="submission" date="2022-06" db="EMBL/GenBank/DDBJ databases">
        <title>New Species of the Genus Actinoplanes, ActinopZanes ferrugineus.</title>
        <authorList>
            <person name="Ding P."/>
        </authorList>
    </citation>
    <scope>NUCLEOTIDE SEQUENCE [LARGE SCALE GENOMIC DNA]</scope>
    <source>
        <strain evidence="1 2">TRM88003</strain>
    </source>
</reference>
<evidence type="ECO:0008006" key="3">
    <source>
        <dbReference type="Google" id="ProtNLM"/>
    </source>
</evidence>
<evidence type="ECO:0000313" key="1">
    <source>
        <dbReference type="EMBL" id="MCO8273821.1"/>
    </source>
</evidence>
<organism evidence="1 2">
    <name type="scientific">Paractinoplanes aksuensis</name>
    <dbReference type="NCBI Taxonomy" id="2939490"/>
    <lineage>
        <taxon>Bacteria</taxon>
        <taxon>Bacillati</taxon>
        <taxon>Actinomycetota</taxon>
        <taxon>Actinomycetes</taxon>
        <taxon>Micromonosporales</taxon>
        <taxon>Micromonosporaceae</taxon>
        <taxon>Paractinoplanes</taxon>
    </lineage>
</organism>
<gene>
    <name evidence="1" type="ORF">M1L60_24795</name>
</gene>
<keyword evidence="2" id="KW-1185">Reference proteome</keyword>
<dbReference type="RefSeq" id="WP_253239898.1">
    <property type="nucleotide sequence ID" value="NZ_JAMYJR010000027.1"/>
</dbReference>
<comment type="caution">
    <text evidence="1">The sequence shown here is derived from an EMBL/GenBank/DDBJ whole genome shotgun (WGS) entry which is preliminary data.</text>
</comment>
<dbReference type="EMBL" id="JAMYJR010000027">
    <property type="protein sequence ID" value="MCO8273821.1"/>
    <property type="molecule type" value="Genomic_DNA"/>
</dbReference>
<accession>A0ABT1DVZ3</accession>
<proteinExistence type="predicted"/>